<dbReference type="PANTHER" id="PTHR12357:SF3">
    <property type="entry name" value="YTH DOMAIN-CONTAINING PROTEIN 1"/>
    <property type="match status" value="1"/>
</dbReference>
<feature type="compositionally biased region" description="Polar residues" evidence="1">
    <location>
        <begin position="145"/>
        <end position="160"/>
    </location>
</feature>
<evidence type="ECO:0000256" key="1">
    <source>
        <dbReference type="SAM" id="MobiDB-lite"/>
    </source>
</evidence>
<feature type="region of interest" description="Disordered" evidence="1">
    <location>
        <begin position="1"/>
        <end position="39"/>
    </location>
</feature>
<dbReference type="InterPro" id="IPR007275">
    <property type="entry name" value="YTH_domain"/>
</dbReference>
<feature type="compositionally biased region" description="Basic and acidic residues" evidence="1">
    <location>
        <begin position="1"/>
        <end position="15"/>
    </location>
</feature>
<dbReference type="GO" id="GO:0003729">
    <property type="term" value="F:mRNA binding"/>
    <property type="evidence" value="ECO:0007669"/>
    <property type="project" value="TreeGrafter"/>
</dbReference>
<evidence type="ECO:0000313" key="4">
    <source>
        <dbReference type="Proteomes" id="UP000678499"/>
    </source>
</evidence>
<dbReference type="GO" id="GO:0000381">
    <property type="term" value="P:regulation of alternative mRNA splicing, via spliceosome"/>
    <property type="evidence" value="ECO:0007669"/>
    <property type="project" value="TreeGrafter"/>
</dbReference>
<gene>
    <name evidence="3" type="ORF">NMOB1V02_LOCUS1573</name>
</gene>
<dbReference type="Proteomes" id="UP000678499">
    <property type="component" value="Unassembled WGS sequence"/>
</dbReference>
<dbReference type="GO" id="GO:0000398">
    <property type="term" value="P:mRNA splicing, via spliceosome"/>
    <property type="evidence" value="ECO:0007669"/>
    <property type="project" value="TreeGrafter"/>
</dbReference>
<dbReference type="PANTHER" id="PTHR12357">
    <property type="entry name" value="YTH YT521-B HOMOLOGY DOMAIN-CONTAINING"/>
    <property type="match status" value="1"/>
</dbReference>
<feature type="compositionally biased region" description="Low complexity" evidence="1">
    <location>
        <begin position="16"/>
        <end position="31"/>
    </location>
</feature>
<feature type="region of interest" description="Disordered" evidence="1">
    <location>
        <begin position="123"/>
        <end position="165"/>
    </location>
</feature>
<dbReference type="EMBL" id="CAJPEX010000161">
    <property type="protein sequence ID" value="CAG0913852.1"/>
    <property type="molecule type" value="Genomic_DNA"/>
</dbReference>
<evidence type="ECO:0000259" key="2">
    <source>
        <dbReference type="PROSITE" id="PS50882"/>
    </source>
</evidence>
<dbReference type="GO" id="GO:0005654">
    <property type="term" value="C:nucleoplasm"/>
    <property type="evidence" value="ECO:0007669"/>
    <property type="project" value="TreeGrafter"/>
</dbReference>
<dbReference type="Gene3D" id="3.10.590.10">
    <property type="entry name" value="ph1033 like domains"/>
    <property type="match status" value="1"/>
</dbReference>
<evidence type="ECO:0000313" key="3">
    <source>
        <dbReference type="EMBL" id="CAD7273700.1"/>
    </source>
</evidence>
<accession>A0A7R9GAK8</accession>
<reference evidence="3" key="1">
    <citation type="submission" date="2020-11" db="EMBL/GenBank/DDBJ databases">
        <authorList>
            <person name="Tran Van P."/>
        </authorList>
    </citation>
    <scope>NUCLEOTIDE SEQUENCE</scope>
</reference>
<dbReference type="PROSITE" id="PS50882">
    <property type="entry name" value="YTH"/>
    <property type="match status" value="1"/>
</dbReference>
<dbReference type="GO" id="GO:1990247">
    <property type="term" value="F:N6-methyladenosine-containing RNA reader activity"/>
    <property type="evidence" value="ECO:0007669"/>
    <property type="project" value="TreeGrafter"/>
</dbReference>
<name>A0A7R9GAK8_9CRUS</name>
<dbReference type="InterPro" id="IPR045168">
    <property type="entry name" value="YTH_prot"/>
</dbReference>
<proteinExistence type="predicted"/>
<keyword evidence="4" id="KW-1185">Reference proteome</keyword>
<organism evidence="3">
    <name type="scientific">Notodromas monacha</name>
    <dbReference type="NCBI Taxonomy" id="399045"/>
    <lineage>
        <taxon>Eukaryota</taxon>
        <taxon>Metazoa</taxon>
        <taxon>Ecdysozoa</taxon>
        <taxon>Arthropoda</taxon>
        <taxon>Crustacea</taxon>
        <taxon>Oligostraca</taxon>
        <taxon>Ostracoda</taxon>
        <taxon>Podocopa</taxon>
        <taxon>Podocopida</taxon>
        <taxon>Cypridocopina</taxon>
        <taxon>Cypridoidea</taxon>
        <taxon>Cyprididae</taxon>
        <taxon>Notodromas</taxon>
    </lineage>
</organism>
<dbReference type="OrthoDB" id="5842105at2759"/>
<dbReference type="AlphaFoldDB" id="A0A7R9GAK8"/>
<protein>
    <recommendedName>
        <fullName evidence="2">YTH domain-containing protein</fullName>
    </recommendedName>
</protein>
<dbReference type="EMBL" id="OA882198">
    <property type="protein sequence ID" value="CAD7273700.1"/>
    <property type="molecule type" value="Genomic_DNA"/>
</dbReference>
<feature type="domain" description="YTH" evidence="2">
    <location>
        <begin position="1"/>
        <end position="113"/>
    </location>
</feature>
<dbReference type="Pfam" id="PF04146">
    <property type="entry name" value="YTH"/>
    <property type="match status" value="1"/>
</dbReference>
<dbReference type="CDD" id="cd21134">
    <property type="entry name" value="YTH"/>
    <property type="match status" value="1"/>
</dbReference>
<sequence length="242" mass="27291">MADSSREDIDYDTRSEASSSSLRSRSISSPSGFARLGSHSRRDVSPVNWILPPGISARALGGIFQIDWITKKELPFSKVSHLYNPWNDGKPVKIGRDGQEIEPKVAGELCRIFPEDESTELTPILYKSKRASKRVSRDPQMRTPAGTSSSPGTNSRQNDGSVGLGELPARRSIYERCSPYRDLPGHNLNVDEYYLSRRRRSPKIIGHLSGGRSYRFANYGDFHRHPVQFPHEVVIYLSYPRD</sequence>